<dbReference type="SMART" id="SM00060">
    <property type="entry name" value="FN3"/>
    <property type="match status" value="2"/>
</dbReference>
<dbReference type="Pfam" id="PF00041">
    <property type="entry name" value="fn3"/>
    <property type="match status" value="1"/>
</dbReference>
<feature type="domain" description="Fibronectin type-III" evidence="6">
    <location>
        <begin position="234"/>
        <end position="331"/>
    </location>
</feature>
<dbReference type="InterPro" id="IPR003961">
    <property type="entry name" value="FN3_dom"/>
</dbReference>
<evidence type="ECO:0000313" key="7">
    <source>
        <dbReference type="Ensembl" id="ENSMALP00000007789.1"/>
    </source>
</evidence>
<evidence type="ECO:0000259" key="6">
    <source>
        <dbReference type="PROSITE" id="PS50853"/>
    </source>
</evidence>
<dbReference type="SMART" id="SM00409">
    <property type="entry name" value="IG"/>
    <property type="match status" value="1"/>
</dbReference>
<keyword evidence="1" id="KW-0677">Repeat</keyword>
<dbReference type="Gene3D" id="2.60.40.10">
    <property type="entry name" value="Immunoglobulins"/>
    <property type="match status" value="3"/>
</dbReference>
<evidence type="ECO:0000256" key="4">
    <source>
        <dbReference type="SAM" id="Phobius"/>
    </source>
</evidence>
<dbReference type="InterPro" id="IPR003598">
    <property type="entry name" value="Ig_sub2"/>
</dbReference>
<dbReference type="InterPro" id="IPR007110">
    <property type="entry name" value="Ig-like_dom"/>
</dbReference>
<accession>A0A3Q3IRN6</accession>
<dbReference type="InterPro" id="IPR003599">
    <property type="entry name" value="Ig_sub"/>
</dbReference>
<dbReference type="Pfam" id="PF07679">
    <property type="entry name" value="I-set"/>
    <property type="match status" value="1"/>
</dbReference>
<dbReference type="STRING" id="43700.ENSMALP00000007789"/>
<dbReference type="InterPro" id="IPR013098">
    <property type="entry name" value="Ig_I-set"/>
</dbReference>
<feature type="domain" description="Fibronectin type-III" evidence="6">
    <location>
        <begin position="135"/>
        <end position="229"/>
    </location>
</feature>
<dbReference type="CDD" id="cd00063">
    <property type="entry name" value="FN3"/>
    <property type="match status" value="2"/>
</dbReference>
<keyword evidence="3" id="KW-0393">Immunoglobulin domain</keyword>
<keyword evidence="8" id="KW-1185">Reference proteome</keyword>
<feature type="domain" description="Ig-like" evidence="5">
    <location>
        <begin position="29"/>
        <end position="116"/>
    </location>
</feature>
<dbReference type="PROSITE" id="PS50853">
    <property type="entry name" value="FN3"/>
    <property type="match status" value="2"/>
</dbReference>
<dbReference type="FunFam" id="2.60.40.10:FF:000065">
    <property type="entry name" value="roundabout homolog 1 isoform X3"/>
    <property type="match status" value="1"/>
</dbReference>
<evidence type="ECO:0000313" key="8">
    <source>
        <dbReference type="Proteomes" id="UP000261600"/>
    </source>
</evidence>
<dbReference type="SUPFAM" id="SSF48726">
    <property type="entry name" value="Immunoglobulin"/>
    <property type="match status" value="1"/>
</dbReference>
<dbReference type="InterPro" id="IPR036179">
    <property type="entry name" value="Ig-like_dom_sf"/>
</dbReference>
<dbReference type="PANTHER" id="PTHR44170">
    <property type="entry name" value="PROTEIN SIDEKICK"/>
    <property type="match status" value="1"/>
</dbReference>
<evidence type="ECO:0000256" key="3">
    <source>
        <dbReference type="ARBA" id="ARBA00023319"/>
    </source>
</evidence>
<dbReference type="InterPro" id="IPR013783">
    <property type="entry name" value="Ig-like_fold"/>
</dbReference>
<keyword evidence="2" id="KW-1015">Disulfide bond</keyword>
<dbReference type="AlphaFoldDB" id="A0A3Q3IRN6"/>
<protein>
    <submittedName>
        <fullName evidence="7">Uncharacterized protein</fullName>
    </submittedName>
</protein>
<dbReference type="SMART" id="SM00408">
    <property type="entry name" value="IGc2"/>
    <property type="match status" value="1"/>
</dbReference>
<keyword evidence="4" id="KW-0472">Membrane</keyword>
<evidence type="ECO:0000256" key="1">
    <source>
        <dbReference type="ARBA" id="ARBA00022737"/>
    </source>
</evidence>
<dbReference type="PANTHER" id="PTHR44170:SF11">
    <property type="entry name" value="ROUNDABOUT HOMOLOG 4"/>
    <property type="match status" value="1"/>
</dbReference>
<evidence type="ECO:0000256" key="2">
    <source>
        <dbReference type="ARBA" id="ARBA00023157"/>
    </source>
</evidence>
<reference evidence="7" key="1">
    <citation type="submission" date="2025-08" db="UniProtKB">
        <authorList>
            <consortium name="Ensembl"/>
        </authorList>
    </citation>
    <scope>IDENTIFICATION</scope>
</reference>
<dbReference type="SUPFAM" id="SSF49265">
    <property type="entry name" value="Fibronectin type III"/>
    <property type="match status" value="1"/>
</dbReference>
<sequence>LYSKVLVIREERWVMPLGLLAQHVTLLQEDFTVQPSDVEVAEGEVAVLDCGPPMGHPEPNIIWKKDGLPINSTDHHYTVSPLKLIIAPAEKNHSGAYVCVASNTVGLRESRAARLSAASTKQKDLHKELSALRVALENVTIMAPGSNVSQVQWKSLPAQPHYLDGFEVLYRSLLPASSDWAAKKVTLPSFQAQVGPLKRGYKYEFKVRPFGSKLYGRESNTRHLRVPETVPSAPPLAVSITVSHEQNNTIHLSWEPPPHETHNGIIQGYQVKTQEHFNHLIKTINDPSGQHNLHISTLKPGKRYWLTIAAVNGAGVGMLSDPHGFVISERDLSHYLTLFQDPVLIGLLGALLWCILMVAAVCLYRRHSRAGHLITGHGRAKGVICRHVTVPSLSVSSVLPEQRPSLSHPFSSTLDYICRPVCSPQPEDDPATGETPPINLGRARLQSTPSSCFSEWDSSLWNTWSSVTDDNMTSARTSLISSVDSCYTNDSANFAHLLAVAAETMSGGSLSGECISTRCSLCLDFSPPASPLSALYPSLCAEGESAVDLEPVPVWDWSMAWVEEMEAHDSSNTTEC</sequence>
<keyword evidence="4" id="KW-1133">Transmembrane helix</keyword>
<keyword evidence="4" id="KW-0812">Transmembrane</keyword>
<dbReference type="FunFam" id="2.60.40.10:FF:000840">
    <property type="entry name" value="Roundabout guidance receptor 4"/>
    <property type="match status" value="1"/>
</dbReference>
<proteinExistence type="predicted"/>
<evidence type="ECO:0000259" key="5">
    <source>
        <dbReference type="PROSITE" id="PS50835"/>
    </source>
</evidence>
<dbReference type="Proteomes" id="UP000261600">
    <property type="component" value="Unplaced"/>
</dbReference>
<dbReference type="Ensembl" id="ENSMALT00000007954.1">
    <property type="protein sequence ID" value="ENSMALP00000007789.1"/>
    <property type="gene ID" value="ENSMALG00000005531.1"/>
</dbReference>
<name>A0A3Q3IRN6_MONAL</name>
<dbReference type="GO" id="GO:0098609">
    <property type="term" value="P:cell-cell adhesion"/>
    <property type="evidence" value="ECO:0007669"/>
    <property type="project" value="TreeGrafter"/>
</dbReference>
<organism evidence="7 8">
    <name type="scientific">Monopterus albus</name>
    <name type="common">Swamp eel</name>
    <dbReference type="NCBI Taxonomy" id="43700"/>
    <lineage>
        <taxon>Eukaryota</taxon>
        <taxon>Metazoa</taxon>
        <taxon>Chordata</taxon>
        <taxon>Craniata</taxon>
        <taxon>Vertebrata</taxon>
        <taxon>Euteleostomi</taxon>
        <taxon>Actinopterygii</taxon>
        <taxon>Neopterygii</taxon>
        <taxon>Teleostei</taxon>
        <taxon>Neoteleostei</taxon>
        <taxon>Acanthomorphata</taxon>
        <taxon>Anabantaria</taxon>
        <taxon>Synbranchiformes</taxon>
        <taxon>Synbranchidae</taxon>
        <taxon>Monopterus</taxon>
    </lineage>
</organism>
<dbReference type="PROSITE" id="PS50835">
    <property type="entry name" value="IG_LIKE"/>
    <property type="match status" value="1"/>
</dbReference>
<dbReference type="InterPro" id="IPR036116">
    <property type="entry name" value="FN3_sf"/>
</dbReference>
<feature type="transmembrane region" description="Helical" evidence="4">
    <location>
        <begin position="343"/>
        <end position="364"/>
    </location>
</feature>
<reference evidence="7" key="2">
    <citation type="submission" date="2025-09" db="UniProtKB">
        <authorList>
            <consortium name="Ensembl"/>
        </authorList>
    </citation>
    <scope>IDENTIFICATION</scope>
</reference>